<feature type="binding site" evidence="6">
    <location>
        <position position="78"/>
    </location>
    <ligand>
        <name>Mg(2+)</name>
        <dbReference type="ChEBI" id="CHEBI:18420"/>
        <note>ligand shared between all trimeric partners</note>
    </ligand>
</feature>
<dbReference type="PANTHER" id="PTHR34382">
    <property type="entry name" value="PTS SYSTEM N,N'-DIACETYLCHITOBIOSE-SPECIFIC EIIA COMPONENT"/>
    <property type="match status" value="1"/>
</dbReference>
<gene>
    <name evidence="10" type="primary">chbA</name>
    <name evidence="8" type="synonym">lacF</name>
    <name evidence="9" type="synonym">licA</name>
    <name evidence="9" type="ORF">CNEO2_200083</name>
    <name evidence="8" type="ORF">CNEO_45052</name>
    <name evidence="10" type="ORF">CNEONATNEC25_00707</name>
</gene>
<proteinExistence type="predicted"/>
<dbReference type="Proteomes" id="UP000789738">
    <property type="component" value="Unassembled WGS sequence"/>
</dbReference>
<dbReference type="AlphaFoldDB" id="A0A653AMR8"/>
<organism evidence="10 11">
    <name type="scientific">Clostridium neonatale</name>
    <dbReference type="NCBI Taxonomy" id="137838"/>
    <lineage>
        <taxon>Bacteria</taxon>
        <taxon>Bacillati</taxon>
        <taxon>Bacillota</taxon>
        <taxon>Clostridia</taxon>
        <taxon>Eubacteriales</taxon>
        <taxon>Clostridiaceae</taxon>
        <taxon>Clostridium</taxon>
    </lineage>
</organism>
<dbReference type="Proteomes" id="UP001189143">
    <property type="component" value="Unassembled WGS sequence"/>
</dbReference>
<evidence type="ECO:0000313" key="9">
    <source>
        <dbReference type="EMBL" id="CAI3569790.1"/>
    </source>
</evidence>
<dbReference type="PANTHER" id="PTHR34382:SF7">
    <property type="entry name" value="PTS SYSTEM N,N'-DIACETYLCHITOBIOSE-SPECIFIC EIIA COMPONENT"/>
    <property type="match status" value="1"/>
</dbReference>
<keyword evidence="6" id="KW-0460">Magnesium</keyword>
<dbReference type="SUPFAM" id="SSF46973">
    <property type="entry name" value="Enzyme IIa from lactose specific PTS, IIa-lac"/>
    <property type="match status" value="1"/>
</dbReference>
<evidence type="ECO:0000256" key="2">
    <source>
        <dbReference type="ARBA" id="ARBA00022597"/>
    </source>
</evidence>
<dbReference type="EMBL" id="CAKJVE010000004">
    <property type="protein sequence ID" value="CAG9711070.1"/>
    <property type="molecule type" value="Genomic_DNA"/>
</dbReference>
<keyword evidence="2" id="KW-0762">Sugar transport</keyword>
<feature type="modified residue" description="Phosphohistidine; by HPr" evidence="7">
    <location>
        <position position="75"/>
    </location>
</feature>
<evidence type="ECO:0000256" key="6">
    <source>
        <dbReference type="PIRSR" id="PIRSR000699-2"/>
    </source>
</evidence>
<reference evidence="9" key="3">
    <citation type="submission" date="2022-10" db="EMBL/GenBank/DDBJ databases">
        <authorList>
            <person name="Aires J."/>
            <person name="Mesa V."/>
        </authorList>
    </citation>
    <scope>NUCLEOTIDE SEQUENCE</scope>
    <source>
        <strain evidence="9">Clostridium neonatale JD116</strain>
    </source>
</reference>
<dbReference type="PROSITE" id="PS51095">
    <property type="entry name" value="PTS_EIIA_TYPE_3"/>
    <property type="match status" value="1"/>
</dbReference>
<dbReference type="GO" id="GO:0009401">
    <property type="term" value="P:phosphoenolpyruvate-dependent sugar phosphotransferase system"/>
    <property type="evidence" value="ECO:0007669"/>
    <property type="project" value="UniProtKB-KW"/>
</dbReference>
<evidence type="ECO:0000256" key="1">
    <source>
        <dbReference type="ARBA" id="ARBA00022448"/>
    </source>
</evidence>
<dbReference type="EMBL" id="CAMTCP010000122">
    <property type="protein sequence ID" value="CAI3569790.1"/>
    <property type="molecule type" value="Genomic_DNA"/>
</dbReference>
<dbReference type="GO" id="GO:0046872">
    <property type="term" value="F:metal ion binding"/>
    <property type="evidence" value="ECO:0007669"/>
    <property type="project" value="UniProtKB-KW"/>
</dbReference>
<keyword evidence="6" id="KW-0479">Metal-binding</keyword>
<dbReference type="Pfam" id="PF02255">
    <property type="entry name" value="PTS_IIA"/>
    <property type="match status" value="1"/>
</dbReference>
<reference evidence="8" key="2">
    <citation type="submission" date="2021-10" db="EMBL/GenBank/DDBJ databases">
        <authorList>
            <person name="Mesa V."/>
        </authorList>
    </citation>
    <scope>NUCLEOTIDE SEQUENCE</scope>
    <source>
        <strain evidence="8">CC3_PB</strain>
    </source>
</reference>
<dbReference type="CDD" id="cd00215">
    <property type="entry name" value="PTS_IIA_lac"/>
    <property type="match status" value="1"/>
</dbReference>
<dbReference type="RefSeq" id="WP_159115617.1">
    <property type="nucleotide sequence ID" value="NZ_CAKJVD010000014.1"/>
</dbReference>
<evidence type="ECO:0000256" key="4">
    <source>
        <dbReference type="ARBA" id="ARBA00022683"/>
    </source>
</evidence>
<dbReference type="InterPro" id="IPR036542">
    <property type="entry name" value="PTS_IIA_lac/cel_sf"/>
</dbReference>
<dbReference type="Proteomes" id="UP000431451">
    <property type="component" value="Unassembled WGS sequence"/>
</dbReference>
<reference evidence="10 11" key="1">
    <citation type="submission" date="2018-06" db="EMBL/GenBank/DDBJ databases">
        <authorList>
            <consortium name="IHU Genomes"/>
        </authorList>
    </citation>
    <scope>NUCLEOTIDE SEQUENCE [LARGE SCALE GENOMIC DNA]</scope>
    <source>
        <strain evidence="10 11">NEC25</strain>
    </source>
</reference>
<keyword evidence="3 10" id="KW-0808">Transferase</keyword>
<sequence>MEQELIALNLISNSGVARTKAFEALSKARKGEFNEAKSLLKEAEESSLLAHKAQTELLQAEANGEKLDYSIIMVHAQDHLMTSMLAKELIEEMVKMYEEFRK</sequence>
<dbReference type="EMBL" id="UWJD01000001">
    <property type="protein sequence ID" value="VCT83112.1"/>
    <property type="molecule type" value="Genomic_DNA"/>
</dbReference>
<dbReference type="GeneID" id="68876038"/>
<feature type="active site" description="Tele-phosphohistidine intermediate" evidence="5">
    <location>
        <position position="75"/>
    </location>
</feature>
<evidence type="ECO:0000313" key="10">
    <source>
        <dbReference type="EMBL" id="VCT83112.1"/>
    </source>
</evidence>
<accession>A0A653AMR8</accession>
<evidence type="ECO:0000256" key="5">
    <source>
        <dbReference type="PIRSR" id="PIRSR000699-1"/>
    </source>
</evidence>
<evidence type="ECO:0000313" key="11">
    <source>
        <dbReference type="Proteomes" id="UP000431451"/>
    </source>
</evidence>
<evidence type="ECO:0000256" key="7">
    <source>
        <dbReference type="PROSITE-ProRule" id="PRU00418"/>
    </source>
</evidence>
<dbReference type="EC" id="2.7.1.196" evidence="10"/>
<evidence type="ECO:0000313" key="8">
    <source>
        <dbReference type="EMBL" id="CAG9711070.1"/>
    </source>
</evidence>
<name>A0A653AMR8_9CLOT</name>
<dbReference type="PIRSF" id="PIRSF000699">
    <property type="entry name" value="PTS_IILac_III"/>
    <property type="match status" value="1"/>
</dbReference>
<dbReference type="GO" id="GO:0016740">
    <property type="term" value="F:transferase activity"/>
    <property type="evidence" value="ECO:0007669"/>
    <property type="project" value="UniProtKB-KW"/>
</dbReference>
<keyword evidence="1" id="KW-0813">Transport</keyword>
<protein>
    <submittedName>
        <fullName evidence="10">PTS system N,N'-diacetylchitobiose-specific EIIA component</fullName>
        <ecNumber evidence="10">2.7.1.196</ecNumber>
    </submittedName>
    <submittedName>
        <fullName evidence="8">PTS system lactose-specific EIIA component</fullName>
    </submittedName>
    <submittedName>
        <fullName evidence="9">Phosphotransferase system (PTS) lichenan-specific enzyme IIA component</fullName>
    </submittedName>
</protein>
<evidence type="ECO:0000256" key="3">
    <source>
        <dbReference type="ARBA" id="ARBA00022679"/>
    </source>
</evidence>
<keyword evidence="4" id="KW-0598">Phosphotransferase system</keyword>
<dbReference type="Gene3D" id="1.20.58.80">
    <property type="entry name" value="Phosphotransferase system, lactose/cellobiose-type IIA subunit"/>
    <property type="match status" value="1"/>
</dbReference>
<comment type="cofactor">
    <cofactor evidence="6">
        <name>Mg(2+)</name>
        <dbReference type="ChEBI" id="CHEBI:18420"/>
    </cofactor>
    <text evidence="6">Binds 1 Mg(2+) ion per trimer.</text>
</comment>
<dbReference type="InterPro" id="IPR003188">
    <property type="entry name" value="PTS_IIA_lac/cel"/>
</dbReference>